<evidence type="ECO:0000313" key="3">
    <source>
        <dbReference type="Proteomes" id="UP001498476"/>
    </source>
</evidence>
<comment type="caution">
    <text evidence="2">The sequence shown here is derived from an EMBL/GenBank/DDBJ whole genome shotgun (WGS) entry which is preliminary data.</text>
</comment>
<accession>A0ABR1HLL6</accession>
<name>A0ABR1HLL6_9HYPO</name>
<feature type="compositionally biased region" description="Basic and acidic residues" evidence="1">
    <location>
        <begin position="62"/>
        <end position="71"/>
    </location>
</feature>
<feature type="region of interest" description="Disordered" evidence="1">
    <location>
        <begin position="62"/>
        <end position="104"/>
    </location>
</feature>
<sequence>MSSKAVYYDTDGSCCPSCCLAGDFGVHDYCLPCATNPCCPTSVARRDYEDRSRENFDKYFETAKDESVKEKSPKKKSPEKKSAKDESVKEKSAAAGDGGKDAKK</sequence>
<organism evidence="2 3">
    <name type="scientific">Neonectria punicea</name>
    <dbReference type="NCBI Taxonomy" id="979145"/>
    <lineage>
        <taxon>Eukaryota</taxon>
        <taxon>Fungi</taxon>
        <taxon>Dikarya</taxon>
        <taxon>Ascomycota</taxon>
        <taxon>Pezizomycotina</taxon>
        <taxon>Sordariomycetes</taxon>
        <taxon>Hypocreomycetidae</taxon>
        <taxon>Hypocreales</taxon>
        <taxon>Nectriaceae</taxon>
        <taxon>Neonectria</taxon>
    </lineage>
</organism>
<keyword evidence="3" id="KW-1185">Reference proteome</keyword>
<reference evidence="2 3" key="1">
    <citation type="journal article" date="2025" name="Microbiol. Resour. Announc.">
        <title>Draft genome sequences for Neonectria magnoliae and Neonectria punicea, canker pathogens of Liriodendron tulipifera and Acer saccharum in West Virginia.</title>
        <authorList>
            <person name="Petronek H.M."/>
            <person name="Kasson M.T."/>
            <person name="Metheny A.M."/>
            <person name="Stauder C.M."/>
            <person name="Lovett B."/>
            <person name="Lynch S.C."/>
            <person name="Garnas J.R."/>
            <person name="Kasson L.R."/>
            <person name="Stajich J.E."/>
        </authorList>
    </citation>
    <scope>NUCLEOTIDE SEQUENCE [LARGE SCALE GENOMIC DNA]</scope>
    <source>
        <strain evidence="2 3">NRRL 64653</strain>
    </source>
</reference>
<feature type="compositionally biased region" description="Basic and acidic residues" evidence="1">
    <location>
        <begin position="79"/>
        <end position="104"/>
    </location>
</feature>
<gene>
    <name evidence="2" type="ORF">QQX98_001842</name>
</gene>
<proteinExistence type="predicted"/>
<evidence type="ECO:0000313" key="2">
    <source>
        <dbReference type="EMBL" id="KAK7422100.1"/>
    </source>
</evidence>
<protein>
    <submittedName>
        <fullName evidence="2">Uncharacterized protein</fullName>
    </submittedName>
</protein>
<evidence type="ECO:0000256" key="1">
    <source>
        <dbReference type="SAM" id="MobiDB-lite"/>
    </source>
</evidence>
<dbReference type="Proteomes" id="UP001498476">
    <property type="component" value="Unassembled WGS sequence"/>
</dbReference>
<dbReference type="EMBL" id="JAZAVJ010000018">
    <property type="protein sequence ID" value="KAK7422100.1"/>
    <property type="molecule type" value="Genomic_DNA"/>
</dbReference>